<evidence type="ECO:0000313" key="1">
    <source>
        <dbReference type="EMBL" id="CAG8759278.1"/>
    </source>
</evidence>
<sequence length="63" mass="7283">IQITENSTVRKKNLITETLIDLSTDLPIDNTVLNKDKKLSDTIPLYFQIKSHNIQLSIELRDM</sequence>
<accession>A0ACA9QT51</accession>
<organism evidence="1 2">
    <name type="scientific">Dentiscutata heterogama</name>
    <dbReference type="NCBI Taxonomy" id="1316150"/>
    <lineage>
        <taxon>Eukaryota</taxon>
        <taxon>Fungi</taxon>
        <taxon>Fungi incertae sedis</taxon>
        <taxon>Mucoromycota</taxon>
        <taxon>Glomeromycotina</taxon>
        <taxon>Glomeromycetes</taxon>
        <taxon>Diversisporales</taxon>
        <taxon>Gigasporaceae</taxon>
        <taxon>Dentiscutata</taxon>
    </lineage>
</organism>
<evidence type="ECO:0000313" key="2">
    <source>
        <dbReference type="Proteomes" id="UP000789702"/>
    </source>
</evidence>
<reference evidence="1" key="1">
    <citation type="submission" date="2021-06" db="EMBL/GenBank/DDBJ databases">
        <authorList>
            <person name="Kallberg Y."/>
            <person name="Tangrot J."/>
            <person name="Rosling A."/>
        </authorList>
    </citation>
    <scope>NUCLEOTIDE SEQUENCE</scope>
    <source>
        <strain evidence="1">IL203A</strain>
    </source>
</reference>
<dbReference type="EMBL" id="CAJVPU010050396">
    <property type="protein sequence ID" value="CAG8759278.1"/>
    <property type="molecule type" value="Genomic_DNA"/>
</dbReference>
<feature type="non-terminal residue" evidence="1">
    <location>
        <position position="1"/>
    </location>
</feature>
<name>A0ACA9QT51_9GLOM</name>
<protein>
    <submittedName>
        <fullName evidence="1">12030_t:CDS:1</fullName>
    </submittedName>
</protein>
<keyword evidence="2" id="KW-1185">Reference proteome</keyword>
<feature type="non-terminal residue" evidence="1">
    <location>
        <position position="63"/>
    </location>
</feature>
<dbReference type="Proteomes" id="UP000789702">
    <property type="component" value="Unassembled WGS sequence"/>
</dbReference>
<comment type="caution">
    <text evidence="1">The sequence shown here is derived from an EMBL/GenBank/DDBJ whole genome shotgun (WGS) entry which is preliminary data.</text>
</comment>
<gene>
    <name evidence="1" type="ORF">DHETER_LOCUS15145</name>
</gene>
<proteinExistence type="predicted"/>